<dbReference type="GeneID" id="104946432"/>
<evidence type="ECO:0000313" key="8">
    <source>
        <dbReference type="Proteomes" id="UP000504611"/>
    </source>
</evidence>
<dbReference type="InterPro" id="IPR035965">
    <property type="entry name" value="PAS-like_dom_sf"/>
</dbReference>
<dbReference type="GO" id="GO:0005634">
    <property type="term" value="C:nucleus"/>
    <property type="evidence" value="ECO:0007669"/>
    <property type="project" value="UniProtKB-SubCell"/>
</dbReference>
<keyword evidence="2" id="KW-0805">Transcription regulation</keyword>
<evidence type="ECO:0000256" key="2">
    <source>
        <dbReference type="ARBA" id="ARBA00023015"/>
    </source>
</evidence>
<keyword evidence="5" id="KW-0539">Nucleus</keyword>
<name>A0A6I9MXD1_9TELE</name>
<dbReference type="OrthoDB" id="71302at2759"/>
<dbReference type="PANTHER" id="PTHR23042">
    <property type="entry name" value="CIRCADIAN PROTEIN CLOCK/ARNT/BMAL/PAS"/>
    <property type="match status" value="1"/>
</dbReference>
<evidence type="ECO:0000256" key="4">
    <source>
        <dbReference type="ARBA" id="ARBA00023163"/>
    </source>
</evidence>
<organism evidence="8 9">
    <name type="scientific">Notothenia coriiceps</name>
    <name type="common">black rockcod</name>
    <dbReference type="NCBI Taxonomy" id="8208"/>
    <lineage>
        <taxon>Eukaryota</taxon>
        <taxon>Metazoa</taxon>
        <taxon>Chordata</taxon>
        <taxon>Craniata</taxon>
        <taxon>Vertebrata</taxon>
        <taxon>Euteleostomi</taxon>
        <taxon>Actinopterygii</taxon>
        <taxon>Neopterygii</taxon>
        <taxon>Teleostei</taxon>
        <taxon>Neoteleostei</taxon>
        <taxon>Acanthomorphata</taxon>
        <taxon>Eupercaria</taxon>
        <taxon>Perciformes</taxon>
        <taxon>Notothenioidei</taxon>
        <taxon>Nototheniidae</taxon>
        <taxon>Notothenia</taxon>
    </lineage>
</organism>
<feature type="compositionally biased region" description="Basic and acidic residues" evidence="6">
    <location>
        <begin position="63"/>
        <end position="73"/>
    </location>
</feature>
<dbReference type="SUPFAM" id="SSF55785">
    <property type="entry name" value="PYP-like sensor domain (PAS domain)"/>
    <property type="match status" value="1"/>
</dbReference>
<dbReference type="CDD" id="cd00130">
    <property type="entry name" value="PAS"/>
    <property type="match status" value="1"/>
</dbReference>
<evidence type="ECO:0000256" key="5">
    <source>
        <dbReference type="ARBA" id="ARBA00023242"/>
    </source>
</evidence>
<dbReference type="Proteomes" id="UP000504611">
    <property type="component" value="Unplaced"/>
</dbReference>
<dbReference type="GO" id="GO:0005667">
    <property type="term" value="C:transcription regulator complex"/>
    <property type="evidence" value="ECO:0007669"/>
    <property type="project" value="InterPro"/>
</dbReference>
<dbReference type="InterPro" id="IPR013767">
    <property type="entry name" value="PAS_fold"/>
</dbReference>
<dbReference type="InterPro" id="IPR001067">
    <property type="entry name" value="Nuc_translocat"/>
</dbReference>
<evidence type="ECO:0000259" key="7">
    <source>
        <dbReference type="PROSITE" id="PS50112"/>
    </source>
</evidence>
<dbReference type="InterPro" id="IPR050933">
    <property type="entry name" value="Circadian_TF"/>
</dbReference>
<feature type="domain" description="PAS" evidence="7">
    <location>
        <begin position="1"/>
        <end position="57"/>
    </location>
</feature>
<evidence type="ECO:0000256" key="6">
    <source>
        <dbReference type="SAM" id="MobiDB-lite"/>
    </source>
</evidence>
<dbReference type="RefSeq" id="XP_010770574.1">
    <property type="nucleotide sequence ID" value="XM_010772272.1"/>
</dbReference>
<keyword evidence="8" id="KW-1185">Reference proteome</keyword>
<dbReference type="KEGG" id="ncc:104946432"/>
<dbReference type="GO" id="GO:0003700">
    <property type="term" value="F:DNA-binding transcription factor activity"/>
    <property type="evidence" value="ECO:0007669"/>
    <property type="project" value="InterPro"/>
</dbReference>
<evidence type="ECO:0000313" key="9">
    <source>
        <dbReference type="RefSeq" id="XP_010770574.1"/>
    </source>
</evidence>
<dbReference type="GO" id="GO:0005737">
    <property type="term" value="C:cytoplasm"/>
    <property type="evidence" value="ECO:0007669"/>
    <property type="project" value="InterPro"/>
</dbReference>
<dbReference type="Pfam" id="PF00989">
    <property type="entry name" value="PAS"/>
    <property type="match status" value="1"/>
</dbReference>
<comment type="subcellular location">
    <subcellularLocation>
        <location evidence="1">Nucleus</location>
    </subcellularLocation>
</comment>
<dbReference type="PROSITE" id="PS50112">
    <property type="entry name" value="PAS"/>
    <property type="match status" value="1"/>
</dbReference>
<sequence length="113" mass="12472">HQAADGFLFVVGCDRGKILFVSESVFKILNYSQNDLIGQSLFDYLHPKDIAKVKEQLSSSDTAPRERLIDAKSKSPNTSPPVGPLTYKRTVLLLTLPLTQVQPSFINRVPTGS</sequence>
<dbReference type="GO" id="GO:0003677">
    <property type="term" value="F:DNA binding"/>
    <property type="evidence" value="ECO:0007669"/>
    <property type="project" value="UniProtKB-KW"/>
</dbReference>
<reference evidence="9" key="1">
    <citation type="submission" date="2025-08" db="UniProtKB">
        <authorList>
            <consortium name="RefSeq"/>
        </authorList>
    </citation>
    <scope>IDENTIFICATION</scope>
    <source>
        <tissue evidence="9">Muscle</tissue>
    </source>
</reference>
<dbReference type="SMART" id="SM00091">
    <property type="entry name" value="PAS"/>
    <property type="match status" value="1"/>
</dbReference>
<evidence type="ECO:0000256" key="1">
    <source>
        <dbReference type="ARBA" id="ARBA00004123"/>
    </source>
</evidence>
<dbReference type="PRINTS" id="PR00785">
    <property type="entry name" value="NCTRNSLOCATR"/>
</dbReference>
<accession>A0A6I9MXD1</accession>
<dbReference type="Gene3D" id="3.30.450.20">
    <property type="entry name" value="PAS domain"/>
    <property type="match status" value="1"/>
</dbReference>
<gene>
    <name evidence="9" type="primary">LOC104946432</name>
</gene>
<dbReference type="NCBIfam" id="TIGR00229">
    <property type="entry name" value="sensory_box"/>
    <property type="match status" value="1"/>
</dbReference>
<protein>
    <submittedName>
        <fullName evidence="9">Aryl hydrocarbon receptor nuclear translocator-like protein 1</fullName>
    </submittedName>
</protein>
<keyword evidence="4" id="KW-0804">Transcription</keyword>
<evidence type="ECO:0000256" key="3">
    <source>
        <dbReference type="ARBA" id="ARBA00023125"/>
    </source>
</evidence>
<proteinExistence type="predicted"/>
<dbReference type="InterPro" id="IPR000014">
    <property type="entry name" value="PAS"/>
</dbReference>
<dbReference type="AlphaFoldDB" id="A0A6I9MXD1"/>
<keyword evidence="3" id="KW-0238">DNA-binding</keyword>
<feature type="non-terminal residue" evidence="9">
    <location>
        <position position="1"/>
    </location>
</feature>
<feature type="region of interest" description="Disordered" evidence="6">
    <location>
        <begin position="55"/>
        <end position="83"/>
    </location>
</feature>